<evidence type="ECO:0000313" key="3">
    <source>
        <dbReference type="Proteomes" id="UP000541154"/>
    </source>
</evidence>
<dbReference type="Proteomes" id="UP000541154">
    <property type="component" value="Unassembled WGS sequence"/>
</dbReference>
<dbReference type="EMBL" id="SPNV01000004">
    <property type="protein sequence ID" value="KAF5866860.1"/>
    <property type="molecule type" value="Genomic_DNA"/>
</dbReference>
<organism evidence="2 3">
    <name type="scientific">Petromyces alliaceus</name>
    <name type="common">Aspergillus alliaceus</name>
    <dbReference type="NCBI Taxonomy" id="209559"/>
    <lineage>
        <taxon>Eukaryota</taxon>
        <taxon>Fungi</taxon>
        <taxon>Dikarya</taxon>
        <taxon>Ascomycota</taxon>
        <taxon>Pezizomycotina</taxon>
        <taxon>Eurotiomycetes</taxon>
        <taxon>Eurotiomycetidae</taxon>
        <taxon>Eurotiales</taxon>
        <taxon>Aspergillaceae</taxon>
        <taxon>Aspergillus</taxon>
        <taxon>Aspergillus subgen. Circumdati</taxon>
    </lineage>
</organism>
<evidence type="ECO:0008006" key="4">
    <source>
        <dbReference type="Google" id="ProtNLM"/>
    </source>
</evidence>
<feature type="signal peptide" evidence="1">
    <location>
        <begin position="1"/>
        <end position="19"/>
    </location>
</feature>
<dbReference type="Gene3D" id="3.40.50.1820">
    <property type="entry name" value="alpha/beta hydrolase"/>
    <property type="match status" value="1"/>
</dbReference>
<reference evidence="2 3" key="1">
    <citation type="submission" date="2019-04" db="EMBL/GenBank/DDBJ databases">
        <title>Aspergillus burnettii sp. nov., novel species from soil in southeast Queensland.</title>
        <authorList>
            <person name="Gilchrist C.L.M."/>
            <person name="Pitt J.I."/>
            <person name="Lange L."/>
            <person name="Lacey H.J."/>
            <person name="Vuong D."/>
            <person name="Midgley D.J."/>
            <person name="Greenfield P."/>
            <person name="Bradbury M."/>
            <person name="Lacey E."/>
            <person name="Busk P.K."/>
            <person name="Pilgaard B."/>
            <person name="Chooi Y.H."/>
            <person name="Piggott A.M."/>
        </authorList>
    </citation>
    <scope>NUCLEOTIDE SEQUENCE [LARGE SCALE GENOMIC DNA]</scope>
    <source>
        <strain evidence="2 3">FRR 5400</strain>
    </source>
</reference>
<feature type="chain" id="PRO_5034777430" description="Carboxylic ester hydrolase" evidence="1">
    <location>
        <begin position="20"/>
        <end position="342"/>
    </location>
</feature>
<accession>A0A8H6AGG6</accession>
<sequence>MVAFNIGLGIVCLVSGTSAGALSAYNVDPNYVSVSGISSGGFMAAQLGIAHSSTFSSGFGVFAGGPFDCARAQPVRCFPSVSTGTEDTKAPYLLQYITCMYNMKPSIVAPTANMKSWSGKQIDDVANLQSRKIYMQVGSIDTTVGPGVMQQLRTQILAFANQSETAYITTPGASHTFPTDFDQSGNNPCGMASSPYISNCGYDGAGAVLQWIYGKLNARNSNKLDGQMISFEQRGSYGAPGMDNTGYLYVPKRCVDGSTFIDNTGYDKWADTNNMIIVFPQAVTDYALHPIWGGMMAPNPNACWDWIGWYGDDADQKGGRFTLMLTIPNKRSIYDIDKWPSY</sequence>
<evidence type="ECO:0000313" key="2">
    <source>
        <dbReference type="EMBL" id="KAF5866860.1"/>
    </source>
</evidence>
<protein>
    <recommendedName>
        <fullName evidence="4">Carboxylic ester hydrolase</fullName>
    </recommendedName>
</protein>
<name>A0A8H6AGG6_PETAA</name>
<dbReference type="InterPro" id="IPR029058">
    <property type="entry name" value="AB_hydrolase_fold"/>
</dbReference>
<dbReference type="SUPFAM" id="SSF53474">
    <property type="entry name" value="alpha/beta-Hydrolases"/>
    <property type="match status" value="1"/>
</dbReference>
<comment type="caution">
    <text evidence="2">The sequence shown here is derived from an EMBL/GenBank/DDBJ whole genome shotgun (WGS) entry which is preliminary data.</text>
</comment>
<proteinExistence type="predicted"/>
<dbReference type="AlphaFoldDB" id="A0A8H6AGG6"/>
<keyword evidence="3" id="KW-1185">Reference proteome</keyword>
<dbReference type="PANTHER" id="PTHR42972">
    <property type="entry name" value="TOL-PAL SYSTEM PROTEIN TOLB"/>
    <property type="match status" value="1"/>
</dbReference>
<gene>
    <name evidence="2" type="ORF">ETB97_008664</name>
</gene>
<keyword evidence="1" id="KW-0732">Signal</keyword>
<dbReference type="PANTHER" id="PTHR42972:SF8">
    <property type="entry name" value="POLYHYDROXYBUTYRATE DEPOLYMERASE"/>
    <property type="match status" value="1"/>
</dbReference>
<evidence type="ECO:0000256" key="1">
    <source>
        <dbReference type="SAM" id="SignalP"/>
    </source>
</evidence>